<dbReference type="PANTHER" id="PTHR45640:SF13">
    <property type="entry name" value="HEAT SHOCK PROTEIN 22-RELATED"/>
    <property type="match status" value="1"/>
</dbReference>
<sequence>MAGFLIPFENPFRRQLDLWSDPWGNDFGYDDMAPPSLFRGWYTHPRTLGLTPQNVASSQVSDDEKEFKVNLDVTHFKPNEISVKAADNQVTIEGKHEEREDDHGLIQRYFKRTYTLPKDVDSASLKSSLSADGVLTVAAPKKAIAAPEERQIAIQMAGGGDAKE</sequence>
<dbReference type="PROSITE" id="PS01031">
    <property type="entry name" value="SHSP"/>
    <property type="match status" value="1"/>
</dbReference>
<protein>
    <recommendedName>
        <fullName evidence="4">SHSP domain-containing protein</fullName>
    </recommendedName>
</protein>
<gene>
    <name evidence="5" type="ORF">NP493_4g11052</name>
</gene>
<comment type="caution">
    <text evidence="5">The sequence shown here is derived from an EMBL/GenBank/DDBJ whole genome shotgun (WGS) entry which is preliminary data.</text>
</comment>
<dbReference type="GO" id="GO:0009408">
    <property type="term" value="P:response to heat"/>
    <property type="evidence" value="ECO:0007669"/>
    <property type="project" value="TreeGrafter"/>
</dbReference>
<proteinExistence type="inferred from homology"/>
<dbReference type="GO" id="GO:0005634">
    <property type="term" value="C:nucleus"/>
    <property type="evidence" value="ECO:0007669"/>
    <property type="project" value="TreeGrafter"/>
</dbReference>
<dbReference type="EMBL" id="JAODUO010000004">
    <property type="protein sequence ID" value="KAK2193974.1"/>
    <property type="molecule type" value="Genomic_DNA"/>
</dbReference>
<dbReference type="InterPro" id="IPR001436">
    <property type="entry name" value="Alpha-crystallin/sHSP_animal"/>
</dbReference>
<dbReference type="Gene3D" id="2.60.40.790">
    <property type="match status" value="1"/>
</dbReference>
<name>A0AAD9ULK0_RIDPI</name>
<dbReference type="InterPro" id="IPR002068">
    <property type="entry name" value="A-crystallin/Hsp20_dom"/>
</dbReference>
<keyword evidence="1" id="KW-0346">Stress response</keyword>
<evidence type="ECO:0000313" key="6">
    <source>
        <dbReference type="Proteomes" id="UP001209878"/>
    </source>
</evidence>
<dbReference type="SUPFAM" id="SSF49764">
    <property type="entry name" value="HSP20-like chaperones"/>
    <property type="match status" value="1"/>
</dbReference>
<evidence type="ECO:0000256" key="3">
    <source>
        <dbReference type="RuleBase" id="RU003616"/>
    </source>
</evidence>
<dbReference type="AlphaFoldDB" id="A0AAD9ULK0"/>
<dbReference type="Proteomes" id="UP001209878">
    <property type="component" value="Unassembled WGS sequence"/>
</dbReference>
<dbReference type="GO" id="GO:0051082">
    <property type="term" value="F:unfolded protein binding"/>
    <property type="evidence" value="ECO:0007669"/>
    <property type="project" value="TreeGrafter"/>
</dbReference>
<dbReference type="Pfam" id="PF00011">
    <property type="entry name" value="HSP20"/>
    <property type="match status" value="1"/>
</dbReference>
<evidence type="ECO:0000313" key="5">
    <source>
        <dbReference type="EMBL" id="KAK2193974.1"/>
    </source>
</evidence>
<organism evidence="5 6">
    <name type="scientific">Ridgeia piscesae</name>
    <name type="common">Tubeworm</name>
    <dbReference type="NCBI Taxonomy" id="27915"/>
    <lineage>
        <taxon>Eukaryota</taxon>
        <taxon>Metazoa</taxon>
        <taxon>Spiralia</taxon>
        <taxon>Lophotrochozoa</taxon>
        <taxon>Annelida</taxon>
        <taxon>Polychaeta</taxon>
        <taxon>Sedentaria</taxon>
        <taxon>Canalipalpata</taxon>
        <taxon>Sabellida</taxon>
        <taxon>Siboglinidae</taxon>
        <taxon>Ridgeia</taxon>
    </lineage>
</organism>
<dbReference type="GO" id="GO:0005737">
    <property type="term" value="C:cytoplasm"/>
    <property type="evidence" value="ECO:0007669"/>
    <property type="project" value="TreeGrafter"/>
</dbReference>
<dbReference type="PRINTS" id="PR00299">
    <property type="entry name" value="ACRYSTALLIN"/>
</dbReference>
<evidence type="ECO:0000256" key="2">
    <source>
        <dbReference type="PROSITE-ProRule" id="PRU00285"/>
    </source>
</evidence>
<dbReference type="GO" id="GO:0042026">
    <property type="term" value="P:protein refolding"/>
    <property type="evidence" value="ECO:0007669"/>
    <property type="project" value="TreeGrafter"/>
</dbReference>
<keyword evidence="6" id="KW-1185">Reference proteome</keyword>
<evidence type="ECO:0000259" key="4">
    <source>
        <dbReference type="PROSITE" id="PS01031"/>
    </source>
</evidence>
<dbReference type="InterPro" id="IPR008978">
    <property type="entry name" value="HSP20-like_chaperone"/>
</dbReference>
<evidence type="ECO:0000256" key="1">
    <source>
        <dbReference type="ARBA" id="ARBA00023016"/>
    </source>
</evidence>
<reference evidence="5" key="1">
    <citation type="journal article" date="2023" name="Mol. Biol. Evol.">
        <title>Third-Generation Sequencing Reveals the Adaptive Role of the Epigenome in Three Deep-Sea Polychaetes.</title>
        <authorList>
            <person name="Perez M."/>
            <person name="Aroh O."/>
            <person name="Sun Y."/>
            <person name="Lan Y."/>
            <person name="Juniper S.K."/>
            <person name="Young C.R."/>
            <person name="Angers B."/>
            <person name="Qian P.Y."/>
        </authorList>
    </citation>
    <scope>NUCLEOTIDE SEQUENCE</scope>
    <source>
        <strain evidence="5">R07B-5</strain>
    </source>
</reference>
<dbReference type="CDD" id="cd06526">
    <property type="entry name" value="metazoan_ACD"/>
    <property type="match status" value="1"/>
</dbReference>
<feature type="domain" description="SHSP" evidence="4">
    <location>
        <begin position="49"/>
        <end position="157"/>
    </location>
</feature>
<dbReference type="PANTHER" id="PTHR45640">
    <property type="entry name" value="HEAT SHOCK PROTEIN HSP-12.2-RELATED"/>
    <property type="match status" value="1"/>
</dbReference>
<accession>A0AAD9ULK0</accession>
<comment type="similarity">
    <text evidence="2 3">Belongs to the small heat shock protein (HSP20) family.</text>
</comment>